<gene>
    <name evidence="4" type="ORF">MNEG_0591</name>
</gene>
<evidence type="ECO:0000256" key="1">
    <source>
        <dbReference type="PIRSR" id="PIRSR038896-50"/>
    </source>
</evidence>
<feature type="domain" description="Metallo-beta-lactamase" evidence="3">
    <location>
        <begin position="104"/>
        <end position="302"/>
    </location>
</feature>
<dbReference type="Proteomes" id="UP000054498">
    <property type="component" value="Unassembled WGS sequence"/>
</dbReference>
<dbReference type="GeneID" id="25726709"/>
<dbReference type="InterPro" id="IPR024884">
    <property type="entry name" value="NAPE-PLD"/>
</dbReference>
<sequence>MTGITAASLRGADGRFDNPWPTWKGDKSLWDLREFAKQMRELRAPNYGYLSYKRQPTLADMSAAFPLRAPDYDALSSPDPAAVSALWVGHASVLVQMEGLTLWTDPVLADRASPLPFVGPRRAVPPALSPEDPWLPKVDAILISHNHYDHLCAPSVKRLHRRYGDDLVWYVPLGLAEWFAARGIKNVKELGWWEQAQHPGSKVQLVLTPAQHWSARGIMDRRKTLWGGWAALGERSRFWFAGDTGYAPVFKEIGQRLGPFDLSAIPIGAYEPRAFMAPQHVGPDEAVTIHRDVRSRRSIAIHCCTFHLTLEPLDEPPALLAREAAARGLADDEFVCLQHGAMMTVKDGAVVNSPLQRLPLPRPATDAGEQQQPQPQQAAASRGVGLAASDEL</sequence>
<evidence type="ECO:0000256" key="2">
    <source>
        <dbReference type="SAM" id="MobiDB-lite"/>
    </source>
</evidence>
<keyword evidence="5" id="KW-1185">Reference proteome</keyword>
<accession>A0A0D2MY04</accession>
<feature type="region of interest" description="Disordered" evidence="2">
    <location>
        <begin position="355"/>
        <end position="392"/>
    </location>
</feature>
<evidence type="ECO:0000259" key="3">
    <source>
        <dbReference type="Pfam" id="PF12706"/>
    </source>
</evidence>
<dbReference type="OrthoDB" id="332863at2759"/>
<dbReference type="SUPFAM" id="SSF56281">
    <property type="entry name" value="Metallo-hydrolase/oxidoreductase"/>
    <property type="match status" value="1"/>
</dbReference>
<protein>
    <submittedName>
        <fullName evidence="4">N-acyl phosphatidylethanolamine phospholipase D</fullName>
        <ecNumber evidence="4">3.1.4.-</ecNumber>
    </submittedName>
</protein>
<dbReference type="AlphaFoldDB" id="A0A0D2MY04"/>
<keyword evidence="4" id="KW-0378">Hydrolase</keyword>
<name>A0A0D2MY04_9CHLO</name>
<dbReference type="Pfam" id="PF12706">
    <property type="entry name" value="Lactamase_B_2"/>
    <property type="match status" value="1"/>
</dbReference>
<dbReference type="InterPro" id="IPR001279">
    <property type="entry name" value="Metallo-B-lactamas"/>
</dbReference>
<dbReference type="GO" id="GO:0070290">
    <property type="term" value="F:N-acylphosphatidylethanolamine-specific phospholipase D activity"/>
    <property type="evidence" value="ECO:0007669"/>
    <property type="project" value="InterPro"/>
</dbReference>
<dbReference type="RefSeq" id="XP_013906384.1">
    <property type="nucleotide sequence ID" value="XM_014050930.1"/>
</dbReference>
<evidence type="ECO:0000313" key="5">
    <source>
        <dbReference type="Proteomes" id="UP000054498"/>
    </source>
</evidence>
<evidence type="ECO:0000313" key="4">
    <source>
        <dbReference type="EMBL" id="KIZ07365.1"/>
    </source>
</evidence>
<dbReference type="InterPro" id="IPR036866">
    <property type="entry name" value="RibonucZ/Hydroxyglut_hydro"/>
</dbReference>
<feature type="binding site" evidence="1">
    <location>
        <position position="148"/>
    </location>
    <ligand>
        <name>an N-acyl-1,2-diacyl-sn-glycero-3-phosphoethanolamine</name>
        <dbReference type="ChEBI" id="CHEBI:62537"/>
    </ligand>
</feature>
<dbReference type="Gene3D" id="3.60.15.10">
    <property type="entry name" value="Ribonuclease Z/Hydroxyacylglutathione hydrolase-like"/>
    <property type="match status" value="1"/>
</dbReference>
<dbReference type="GO" id="GO:0005737">
    <property type="term" value="C:cytoplasm"/>
    <property type="evidence" value="ECO:0007669"/>
    <property type="project" value="TreeGrafter"/>
</dbReference>
<dbReference type="GO" id="GO:0008270">
    <property type="term" value="F:zinc ion binding"/>
    <property type="evidence" value="ECO:0007669"/>
    <property type="project" value="InterPro"/>
</dbReference>
<feature type="binding site" evidence="1">
    <location>
        <position position="280"/>
    </location>
    <ligand>
        <name>an N-acyl-1,2-diacyl-sn-glycero-3-phosphoethanolamine</name>
        <dbReference type="ChEBI" id="CHEBI:62537"/>
    </ligand>
</feature>
<feature type="compositionally biased region" description="Low complexity" evidence="2">
    <location>
        <begin position="370"/>
        <end position="380"/>
    </location>
</feature>
<dbReference type="KEGG" id="mng:MNEG_0591"/>
<dbReference type="EMBL" id="KK100269">
    <property type="protein sequence ID" value="KIZ07365.1"/>
    <property type="molecule type" value="Genomic_DNA"/>
</dbReference>
<organism evidence="4 5">
    <name type="scientific">Monoraphidium neglectum</name>
    <dbReference type="NCBI Taxonomy" id="145388"/>
    <lineage>
        <taxon>Eukaryota</taxon>
        <taxon>Viridiplantae</taxon>
        <taxon>Chlorophyta</taxon>
        <taxon>core chlorophytes</taxon>
        <taxon>Chlorophyceae</taxon>
        <taxon>CS clade</taxon>
        <taxon>Sphaeropleales</taxon>
        <taxon>Selenastraceae</taxon>
        <taxon>Monoraphidium</taxon>
    </lineage>
</organism>
<dbReference type="STRING" id="145388.A0A0D2MY04"/>
<dbReference type="PIRSF" id="PIRSF038896">
    <property type="entry name" value="NAPE-PLD"/>
    <property type="match status" value="1"/>
</dbReference>
<dbReference type="PANTHER" id="PTHR15032:SF4">
    <property type="entry name" value="N-ACYL-PHOSPHATIDYLETHANOLAMINE-HYDROLYZING PHOSPHOLIPASE D"/>
    <property type="match status" value="1"/>
</dbReference>
<proteinExistence type="predicted"/>
<dbReference type="PANTHER" id="PTHR15032">
    <property type="entry name" value="N-ACYL-PHOSPHATIDYLETHANOLAMINE-HYDROLYZING PHOSPHOLIPASE D"/>
    <property type="match status" value="1"/>
</dbReference>
<reference evidence="4 5" key="1">
    <citation type="journal article" date="2013" name="BMC Genomics">
        <title>Reconstruction of the lipid metabolism for the microalga Monoraphidium neglectum from its genome sequence reveals characteristics suitable for biofuel production.</title>
        <authorList>
            <person name="Bogen C."/>
            <person name="Al-Dilaimi A."/>
            <person name="Albersmeier A."/>
            <person name="Wichmann J."/>
            <person name="Grundmann M."/>
            <person name="Rupp O."/>
            <person name="Lauersen K.J."/>
            <person name="Blifernez-Klassen O."/>
            <person name="Kalinowski J."/>
            <person name="Goesmann A."/>
            <person name="Mussgnug J.H."/>
            <person name="Kruse O."/>
        </authorList>
    </citation>
    <scope>NUCLEOTIDE SEQUENCE [LARGE SCALE GENOMIC DNA]</scope>
    <source>
        <strain evidence="4 5">SAG 48.87</strain>
    </source>
</reference>
<dbReference type="EC" id="3.1.4.-" evidence="4"/>